<dbReference type="SUPFAM" id="SSF51735">
    <property type="entry name" value="NAD(P)-binding Rossmann-fold domains"/>
    <property type="match status" value="1"/>
</dbReference>
<dbReference type="AlphaFoldDB" id="A0A0C5VJQ2"/>
<dbReference type="RefSeq" id="WP_044616360.1">
    <property type="nucleotide sequence ID" value="NZ_CP007142.1"/>
</dbReference>
<comment type="similarity">
    <text evidence="1">Belongs to the short-chain dehydrogenases/reductases (SDR) family.</text>
</comment>
<accession>A0A0C5VJQ2</accession>
<dbReference type="PANTHER" id="PTHR45458:SF1">
    <property type="entry name" value="SHORT CHAIN DEHYDROGENASE"/>
    <property type="match status" value="1"/>
</dbReference>
<organism evidence="2 3">
    <name type="scientific">Gynuella sunshinyii YC6258</name>
    <dbReference type="NCBI Taxonomy" id="1445510"/>
    <lineage>
        <taxon>Bacteria</taxon>
        <taxon>Pseudomonadati</taxon>
        <taxon>Pseudomonadota</taxon>
        <taxon>Gammaproteobacteria</taxon>
        <taxon>Oceanospirillales</taxon>
        <taxon>Saccharospirillaceae</taxon>
        <taxon>Gynuella</taxon>
    </lineage>
</organism>
<dbReference type="Proteomes" id="UP000032266">
    <property type="component" value="Chromosome"/>
</dbReference>
<keyword evidence="2" id="KW-0560">Oxidoreductase</keyword>
<dbReference type="GO" id="GO:0004090">
    <property type="term" value="F:carbonyl reductase (NADPH) activity"/>
    <property type="evidence" value="ECO:0007669"/>
    <property type="project" value="UniProtKB-EC"/>
</dbReference>
<dbReference type="InterPro" id="IPR036291">
    <property type="entry name" value="NAD(P)-bd_dom_sf"/>
</dbReference>
<reference evidence="2 3" key="1">
    <citation type="submission" date="2014-01" db="EMBL/GenBank/DDBJ databases">
        <title>Full genme sequencing of cellulolytic bacterium Gynuella sunshinyii YC6258T gen. nov., sp. nov.</title>
        <authorList>
            <person name="Khan H."/>
            <person name="Chung E.J."/>
            <person name="Chung Y.R."/>
        </authorList>
    </citation>
    <scope>NUCLEOTIDE SEQUENCE [LARGE SCALE GENOMIC DNA]</scope>
    <source>
        <strain evidence="2 3">YC6258</strain>
    </source>
</reference>
<dbReference type="OrthoDB" id="9785826at2"/>
<dbReference type="EC" id="1.1.1.184" evidence="2"/>
<sequence>METVLITGVGRGIGYKLAEDFLRLGYNVIGTVRDDASRQRVSDRAAGLGAEIELHILEITDSHSVDKFTSALTGRCIDILINSAGIIGGDHQTHEDLNFDDWERTFQVNTVAPMRIALALLPNLSLSKNAKIVSISSKMGALSGKSAGAIAYRSSKAALNKSMQCLAIELKPKNIGVYLVHPGWVRTDMGGESADISVEESSAGLIKVITAFSMQHTGRFWQYDGQELDW</sequence>
<dbReference type="Gene3D" id="3.40.50.720">
    <property type="entry name" value="NAD(P)-binding Rossmann-like Domain"/>
    <property type="match status" value="1"/>
</dbReference>
<keyword evidence="3" id="KW-1185">Reference proteome</keyword>
<dbReference type="PANTHER" id="PTHR45458">
    <property type="entry name" value="SHORT-CHAIN DEHYDROGENASE/REDUCTASE SDR"/>
    <property type="match status" value="1"/>
</dbReference>
<dbReference type="CDD" id="cd05325">
    <property type="entry name" value="carb_red_sniffer_like_SDR_c"/>
    <property type="match status" value="1"/>
</dbReference>
<evidence type="ECO:0000313" key="2">
    <source>
        <dbReference type="EMBL" id="AJQ93618.1"/>
    </source>
</evidence>
<evidence type="ECO:0000256" key="1">
    <source>
        <dbReference type="RuleBase" id="RU000363"/>
    </source>
</evidence>
<dbReference type="PRINTS" id="PR00081">
    <property type="entry name" value="GDHRDH"/>
</dbReference>
<evidence type="ECO:0000313" key="3">
    <source>
        <dbReference type="Proteomes" id="UP000032266"/>
    </source>
</evidence>
<proteinExistence type="inferred from homology"/>
<dbReference type="KEGG" id="gsn:YC6258_01570"/>
<dbReference type="PRINTS" id="PR00080">
    <property type="entry name" value="SDRFAMILY"/>
</dbReference>
<dbReference type="InterPro" id="IPR052184">
    <property type="entry name" value="SDR_enzymes"/>
</dbReference>
<dbReference type="HOGENOM" id="CLU_010194_9_1_6"/>
<name>A0A0C5VJQ2_9GAMM</name>
<protein>
    <submittedName>
        <fullName evidence="2">Short-chain dehydrogenase of various substrate specificities</fullName>
        <ecNumber evidence="2">1.1.1.184</ecNumber>
    </submittedName>
</protein>
<gene>
    <name evidence="2" type="ORF">YC6258_01570</name>
</gene>
<dbReference type="STRING" id="1445510.YC6258_01570"/>
<dbReference type="EMBL" id="CP007142">
    <property type="protein sequence ID" value="AJQ93618.1"/>
    <property type="molecule type" value="Genomic_DNA"/>
</dbReference>
<dbReference type="InterPro" id="IPR002347">
    <property type="entry name" value="SDR_fam"/>
</dbReference>
<dbReference type="Pfam" id="PF00106">
    <property type="entry name" value="adh_short"/>
    <property type="match status" value="1"/>
</dbReference>